<dbReference type="PANTHER" id="PTHR30482">
    <property type="entry name" value="HIGH-AFFINITY BRANCHED-CHAIN AMINO ACID TRANSPORT SYSTEM PERMEASE"/>
    <property type="match status" value="1"/>
</dbReference>
<keyword evidence="5 6" id="KW-0472">Membrane</keyword>
<dbReference type="InterPro" id="IPR043428">
    <property type="entry name" value="LivM-like"/>
</dbReference>
<keyword evidence="3 6" id="KW-0812">Transmembrane</keyword>
<organism evidence="7">
    <name type="scientific">Vecturithrix granuli</name>
    <dbReference type="NCBI Taxonomy" id="1499967"/>
    <lineage>
        <taxon>Bacteria</taxon>
        <taxon>Candidatus Moduliflexota</taxon>
        <taxon>Candidatus Vecturitrichia</taxon>
        <taxon>Candidatus Vecturitrichales</taxon>
        <taxon>Candidatus Vecturitrichaceae</taxon>
        <taxon>Candidatus Vecturithrix</taxon>
    </lineage>
</organism>
<dbReference type="HOGENOM" id="CLU_031365_1_2_0"/>
<sequence length="344" mass="37491">MKATLKNIVIRFRIPLLIALGIALLGLPFLLTNAYLLRVATMVGIYIVLASSLNIVIGFTGMFSLGHGAFYGLGAYCSALLALRLGWSFWVCMLAAGVFAGFWGAMIGLATLRLRAIFLAFTTLGFGEIVRILILNWTPLTRGPMGLVGIPVPNLFGQKFNSMHSYYLILVLIVIVVVFIHRLSASKVGRAFLAIREDELAAKSMGINVFAYKTLAFTIACFIAGIAGSFYAHFARFLSADQFSGNESFTVLTMVALGGTGSIVGPMLGAGILVLLPELFRFMSQYRMVLYGLILIGVIVLRPGGIMGVKGLFERSEPLFKKHRKRGQKRQRAVVGGAERELQH</sequence>
<comment type="subcellular location">
    <subcellularLocation>
        <location evidence="1">Cell membrane</location>
        <topology evidence="1">Multi-pass membrane protein</topology>
    </subcellularLocation>
</comment>
<gene>
    <name evidence="7" type="ORF">U27_02749</name>
</gene>
<feature type="transmembrane region" description="Helical" evidence="6">
    <location>
        <begin position="12"/>
        <end position="31"/>
    </location>
</feature>
<feature type="transmembrane region" description="Helical" evidence="6">
    <location>
        <begin position="288"/>
        <end position="309"/>
    </location>
</feature>
<dbReference type="eggNOG" id="COG4177">
    <property type="taxonomic scope" value="Bacteria"/>
</dbReference>
<evidence type="ECO:0000256" key="5">
    <source>
        <dbReference type="ARBA" id="ARBA00023136"/>
    </source>
</evidence>
<proteinExistence type="predicted"/>
<dbReference type="CDD" id="cd06581">
    <property type="entry name" value="TM_PBP1_LivM_like"/>
    <property type="match status" value="1"/>
</dbReference>
<evidence type="ECO:0000256" key="3">
    <source>
        <dbReference type="ARBA" id="ARBA00022692"/>
    </source>
</evidence>
<evidence type="ECO:0000256" key="1">
    <source>
        <dbReference type="ARBA" id="ARBA00004651"/>
    </source>
</evidence>
<keyword evidence="8" id="KW-1185">Reference proteome</keyword>
<evidence type="ECO:0000256" key="4">
    <source>
        <dbReference type="ARBA" id="ARBA00022989"/>
    </source>
</evidence>
<feature type="transmembrane region" description="Helical" evidence="6">
    <location>
        <begin position="251"/>
        <end position="276"/>
    </location>
</feature>
<feature type="transmembrane region" description="Helical" evidence="6">
    <location>
        <begin position="37"/>
        <end position="56"/>
    </location>
</feature>
<feature type="transmembrane region" description="Helical" evidence="6">
    <location>
        <begin position="87"/>
        <end position="109"/>
    </location>
</feature>
<dbReference type="EMBL" id="DF820464">
    <property type="protein sequence ID" value="GAK55790.1"/>
    <property type="molecule type" value="Genomic_DNA"/>
</dbReference>
<protein>
    <submittedName>
        <fullName evidence="7">High-affinity branched-chain amino acid ABC transporter, permease protein</fullName>
    </submittedName>
</protein>
<evidence type="ECO:0000256" key="6">
    <source>
        <dbReference type="SAM" id="Phobius"/>
    </source>
</evidence>
<feature type="transmembrane region" description="Helical" evidence="6">
    <location>
        <begin position="165"/>
        <end position="184"/>
    </location>
</feature>
<name>A0A081BTY5_VECG1</name>
<feature type="transmembrane region" description="Helical" evidence="6">
    <location>
        <begin position="205"/>
        <end position="231"/>
    </location>
</feature>
<evidence type="ECO:0000256" key="2">
    <source>
        <dbReference type="ARBA" id="ARBA00022475"/>
    </source>
</evidence>
<dbReference type="PANTHER" id="PTHR30482:SF10">
    <property type="entry name" value="HIGH-AFFINITY BRANCHED-CHAIN AMINO ACID TRANSPORT PROTEIN BRAE"/>
    <property type="match status" value="1"/>
</dbReference>
<dbReference type="Proteomes" id="UP000030661">
    <property type="component" value="Unassembled WGS sequence"/>
</dbReference>
<accession>A0A081BTY5</accession>
<dbReference type="AlphaFoldDB" id="A0A081BTY5"/>
<keyword evidence="2" id="KW-1003">Cell membrane</keyword>
<dbReference type="STRING" id="1499967.U27_02749"/>
<dbReference type="GO" id="GO:0005886">
    <property type="term" value="C:plasma membrane"/>
    <property type="evidence" value="ECO:0007669"/>
    <property type="project" value="UniProtKB-SubCell"/>
</dbReference>
<dbReference type="GO" id="GO:0015658">
    <property type="term" value="F:branched-chain amino acid transmembrane transporter activity"/>
    <property type="evidence" value="ECO:0007669"/>
    <property type="project" value="InterPro"/>
</dbReference>
<keyword evidence="4 6" id="KW-1133">Transmembrane helix</keyword>
<evidence type="ECO:0000313" key="7">
    <source>
        <dbReference type="EMBL" id="GAK55790.1"/>
    </source>
</evidence>
<dbReference type="InterPro" id="IPR001851">
    <property type="entry name" value="ABC_transp_permease"/>
</dbReference>
<reference evidence="7" key="1">
    <citation type="journal article" date="2015" name="PeerJ">
        <title>First genomic representation of candidate bacterial phylum KSB3 points to enhanced environmental sensing as a trigger of wastewater bulking.</title>
        <authorList>
            <person name="Sekiguchi Y."/>
            <person name="Ohashi A."/>
            <person name="Parks D.H."/>
            <person name="Yamauchi T."/>
            <person name="Tyson G.W."/>
            <person name="Hugenholtz P."/>
        </authorList>
    </citation>
    <scope>NUCLEOTIDE SEQUENCE [LARGE SCALE GENOMIC DNA]</scope>
</reference>
<evidence type="ECO:0000313" key="8">
    <source>
        <dbReference type="Proteomes" id="UP000030661"/>
    </source>
</evidence>
<feature type="transmembrane region" description="Helical" evidence="6">
    <location>
        <begin position="116"/>
        <end position="137"/>
    </location>
</feature>
<dbReference type="Pfam" id="PF02653">
    <property type="entry name" value="BPD_transp_2"/>
    <property type="match status" value="1"/>
</dbReference>